<evidence type="ECO:0000313" key="7">
    <source>
        <dbReference type="Proteomes" id="UP000011087"/>
    </source>
</evidence>
<sequence length="341" mass="37851">MALDDLLLFIDHKSRLVRIGASSVLAGLSASRSGRQALIDCKADAIEKIVNRINDDHDAALTAILASLVNLCEEEEAAVRVAKAGAGEKTMKKIVSALEVGTRLPDGAPKLLVNISRVFEGRKRMLGYVSDGSSEERKKEILQLLHHFEESRKQKDNDLSFLALFFENISQEVMGANLLCDENEGFKLGIVAKGLAEDNKERQLGAAGTVKNCAFFTELHRGIAEHAEVAALLVLPLVGESSSFEDDDMNGMYAGLASKCRIGGKISDDKELRRMIYEGLLLFCRSKDGREFLRKTKVYPVIREVHKFEEAFEIPDEDHIEMIERIVEQTMLLDEVEDAVD</sequence>
<dbReference type="Proteomes" id="UP000011087">
    <property type="component" value="Unassembled WGS sequence"/>
</dbReference>
<protein>
    <recommendedName>
        <fullName evidence="2">Protein HGH1 homolog</fullName>
    </recommendedName>
</protein>
<dbReference type="STRING" id="905079.L1JL96"/>
<feature type="domain" description="Protein HGH1 C-terminal" evidence="4">
    <location>
        <begin position="280"/>
        <end position="328"/>
    </location>
</feature>
<evidence type="ECO:0000256" key="1">
    <source>
        <dbReference type="ARBA" id="ARBA00006712"/>
    </source>
</evidence>
<reference evidence="7" key="2">
    <citation type="submission" date="2012-11" db="EMBL/GenBank/DDBJ databases">
        <authorList>
            <person name="Kuo A."/>
            <person name="Curtis B.A."/>
            <person name="Tanifuji G."/>
            <person name="Burki F."/>
            <person name="Gruber A."/>
            <person name="Irimia M."/>
            <person name="Maruyama S."/>
            <person name="Arias M.C."/>
            <person name="Ball S.G."/>
            <person name="Gile G.H."/>
            <person name="Hirakawa Y."/>
            <person name="Hopkins J.F."/>
            <person name="Rensing S.A."/>
            <person name="Schmutz J."/>
            <person name="Symeonidi A."/>
            <person name="Elias M."/>
            <person name="Eveleigh R.J."/>
            <person name="Herman E.K."/>
            <person name="Klute M.J."/>
            <person name="Nakayama T."/>
            <person name="Obornik M."/>
            <person name="Reyes-Prieto A."/>
            <person name="Armbrust E.V."/>
            <person name="Aves S.J."/>
            <person name="Beiko R.G."/>
            <person name="Coutinho P."/>
            <person name="Dacks J.B."/>
            <person name="Durnford D.G."/>
            <person name="Fast N.M."/>
            <person name="Green B.R."/>
            <person name="Grisdale C."/>
            <person name="Hempe F."/>
            <person name="Henrissat B."/>
            <person name="Hoppner M.P."/>
            <person name="Ishida K.-I."/>
            <person name="Kim E."/>
            <person name="Koreny L."/>
            <person name="Kroth P.G."/>
            <person name="Liu Y."/>
            <person name="Malik S.-B."/>
            <person name="Maier U.G."/>
            <person name="McRose D."/>
            <person name="Mock T."/>
            <person name="Neilson J.A."/>
            <person name="Onodera N.T."/>
            <person name="Poole A.M."/>
            <person name="Pritham E.J."/>
            <person name="Richards T.A."/>
            <person name="Rocap G."/>
            <person name="Roy S.W."/>
            <person name="Sarai C."/>
            <person name="Schaack S."/>
            <person name="Shirato S."/>
            <person name="Slamovits C.H."/>
            <person name="Spencer D.F."/>
            <person name="Suzuki S."/>
            <person name="Worden A.Z."/>
            <person name="Zauner S."/>
            <person name="Barry K."/>
            <person name="Bell C."/>
            <person name="Bharti A.K."/>
            <person name="Crow J.A."/>
            <person name="Grimwood J."/>
            <person name="Kramer R."/>
            <person name="Lindquist E."/>
            <person name="Lucas S."/>
            <person name="Salamov A."/>
            <person name="McFadden G.I."/>
            <person name="Lane C.E."/>
            <person name="Keeling P.J."/>
            <person name="Gray M.W."/>
            <person name="Grigoriev I.V."/>
            <person name="Archibald J.M."/>
        </authorList>
    </citation>
    <scope>NUCLEOTIDE SEQUENCE</scope>
    <source>
        <strain evidence="7">CCMP2712</strain>
    </source>
</reference>
<evidence type="ECO:0000313" key="5">
    <source>
        <dbReference type="EMBL" id="EKX49263.1"/>
    </source>
</evidence>
<dbReference type="GeneID" id="17306174"/>
<evidence type="ECO:0000259" key="3">
    <source>
        <dbReference type="Pfam" id="PF04063"/>
    </source>
</evidence>
<dbReference type="InterPro" id="IPR007205">
    <property type="entry name" value="Protein_HGH1_N"/>
</dbReference>
<dbReference type="InterPro" id="IPR039717">
    <property type="entry name" value="Hgh1"/>
</dbReference>
<accession>L1JL96</accession>
<dbReference type="EMBL" id="JH992982">
    <property type="protein sequence ID" value="EKX49263.1"/>
    <property type="molecule type" value="Genomic_DNA"/>
</dbReference>
<dbReference type="AlphaFoldDB" id="L1JL96"/>
<evidence type="ECO:0000313" key="6">
    <source>
        <dbReference type="EnsemblProtists" id="EKX49263"/>
    </source>
</evidence>
<dbReference type="Pfam" id="PF04064">
    <property type="entry name" value="DUF384"/>
    <property type="match status" value="1"/>
</dbReference>
<dbReference type="PANTHER" id="PTHR13387:SF9">
    <property type="entry name" value="PROTEIN HGH1 HOMOLOG"/>
    <property type="match status" value="1"/>
</dbReference>
<comment type="similarity">
    <text evidence="1">Belongs to the HGH1 family.</text>
</comment>
<evidence type="ECO:0000256" key="2">
    <source>
        <dbReference type="ARBA" id="ARBA00014076"/>
    </source>
</evidence>
<reference evidence="6" key="3">
    <citation type="submission" date="2015-06" db="UniProtKB">
        <authorList>
            <consortium name="EnsemblProtists"/>
        </authorList>
    </citation>
    <scope>IDENTIFICATION</scope>
</reference>
<dbReference type="Pfam" id="PF04063">
    <property type="entry name" value="DUF383"/>
    <property type="match status" value="1"/>
</dbReference>
<dbReference type="RefSeq" id="XP_005836243.1">
    <property type="nucleotide sequence ID" value="XM_005836186.1"/>
</dbReference>
<name>L1JL96_GUITC</name>
<dbReference type="InterPro" id="IPR007206">
    <property type="entry name" value="Protein_HGH1_C"/>
</dbReference>
<dbReference type="PANTHER" id="PTHR13387">
    <property type="entry name" value="PROTEIN HGH1 HOMOLOG"/>
    <property type="match status" value="1"/>
</dbReference>
<dbReference type="KEGG" id="gtt:GUITHDRAFT_104791"/>
<organism evidence="5">
    <name type="scientific">Guillardia theta (strain CCMP2712)</name>
    <name type="common">Cryptophyte</name>
    <dbReference type="NCBI Taxonomy" id="905079"/>
    <lineage>
        <taxon>Eukaryota</taxon>
        <taxon>Cryptophyceae</taxon>
        <taxon>Pyrenomonadales</taxon>
        <taxon>Geminigeraceae</taxon>
        <taxon>Guillardia</taxon>
    </lineage>
</organism>
<dbReference type="OrthoDB" id="338814at2759"/>
<feature type="domain" description="Protein HGH1 N-terminal" evidence="3">
    <location>
        <begin position="105"/>
        <end position="256"/>
    </location>
</feature>
<dbReference type="Gene3D" id="1.25.10.10">
    <property type="entry name" value="Leucine-rich Repeat Variant"/>
    <property type="match status" value="1"/>
</dbReference>
<dbReference type="SUPFAM" id="SSF48371">
    <property type="entry name" value="ARM repeat"/>
    <property type="match status" value="1"/>
</dbReference>
<dbReference type="EnsemblProtists" id="EKX49263">
    <property type="protein sequence ID" value="EKX49263"/>
    <property type="gene ID" value="GUITHDRAFT_104791"/>
</dbReference>
<proteinExistence type="inferred from homology"/>
<dbReference type="InterPro" id="IPR011989">
    <property type="entry name" value="ARM-like"/>
</dbReference>
<gene>
    <name evidence="5" type="ORF">GUITHDRAFT_104791</name>
</gene>
<dbReference type="eggNOG" id="KOG2973">
    <property type="taxonomic scope" value="Eukaryota"/>
</dbReference>
<evidence type="ECO:0000259" key="4">
    <source>
        <dbReference type="Pfam" id="PF04064"/>
    </source>
</evidence>
<dbReference type="PaxDb" id="55529-EKX49263"/>
<keyword evidence="7" id="KW-1185">Reference proteome</keyword>
<dbReference type="InterPro" id="IPR016024">
    <property type="entry name" value="ARM-type_fold"/>
</dbReference>
<reference evidence="5 7" key="1">
    <citation type="journal article" date="2012" name="Nature">
        <title>Algal genomes reveal evolutionary mosaicism and the fate of nucleomorphs.</title>
        <authorList>
            <consortium name="DOE Joint Genome Institute"/>
            <person name="Curtis B.A."/>
            <person name="Tanifuji G."/>
            <person name="Burki F."/>
            <person name="Gruber A."/>
            <person name="Irimia M."/>
            <person name="Maruyama S."/>
            <person name="Arias M.C."/>
            <person name="Ball S.G."/>
            <person name="Gile G.H."/>
            <person name="Hirakawa Y."/>
            <person name="Hopkins J.F."/>
            <person name="Kuo A."/>
            <person name="Rensing S.A."/>
            <person name="Schmutz J."/>
            <person name="Symeonidi A."/>
            <person name="Elias M."/>
            <person name="Eveleigh R.J."/>
            <person name="Herman E.K."/>
            <person name="Klute M.J."/>
            <person name="Nakayama T."/>
            <person name="Obornik M."/>
            <person name="Reyes-Prieto A."/>
            <person name="Armbrust E.V."/>
            <person name="Aves S.J."/>
            <person name="Beiko R.G."/>
            <person name="Coutinho P."/>
            <person name="Dacks J.B."/>
            <person name="Durnford D.G."/>
            <person name="Fast N.M."/>
            <person name="Green B.R."/>
            <person name="Grisdale C.J."/>
            <person name="Hempel F."/>
            <person name="Henrissat B."/>
            <person name="Hoppner M.P."/>
            <person name="Ishida K."/>
            <person name="Kim E."/>
            <person name="Koreny L."/>
            <person name="Kroth P.G."/>
            <person name="Liu Y."/>
            <person name="Malik S.B."/>
            <person name="Maier U.G."/>
            <person name="McRose D."/>
            <person name="Mock T."/>
            <person name="Neilson J.A."/>
            <person name="Onodera N.T."/>
            <person name="Poole A.M."/>
            <person name="Pritham E.J."/>
            <person name="Richards T.A."/>
            <person name="Rocap G."/>
            <person name="Roy S.W."/>
            <person name="Sarai C."/>
            <person name="Schaack S."/>
            <person name="Shirato S."/>
            <person name="Slamovits C.H."/>
            <person name="Spencer D.F."/>
            <person name="Suzuki S."/>
            <person name="Worden A.Z."/>
            <person name="Zauner S."/>
            <person name="Barry K."/>
            <person name="Bell C."/>
            <person name="Bharti A.K."/>
            <person name="Crow J.A."/>
            <person name="Grimwood J."/>
            <person name="Kramer R."/>
            <person name="Lindquist E."/>
            <person name="Lucas S."/>
            <person name="Salamov A."/>
            <person name="McFadden G.I."/>
            <person name="Lane C.E."/>
            <person name="Keeling P.J."/>
            <person name="Gray M.W."/>
            <person name="Grigoriev I.V."/>
            <person name="Archibald J.M."/>
        </authorList>
    </citation>
    <scope>NUCLEOTIDE SEQUENCE</scope>
    <source>
        <strain evidence="5 7">CCMP2712</strain>
    </source>
</reference>
<dbReference type="OMA" id="MCILLTN"/>
<dbReference type="HOGENOM" id="CLU_814947_0_0_1"/>